<dbReference type="AlphaFoldDB" id="A0A9P8SLR4"/>
<evidence type="ECO:0000313" key="1">
    <source>
        <dbReference type="EMBL" id="KAH0966544.1"/>
    </source>
</evidence>
<dbReference type="GeneID" id="68351082"/>
<sequence length="69" mass="7782">MASARPQDPVCAEPPPPVRELARAYRRLQHHEDEQTPFDDVQYVQFNDADYRLVGLFSKDDPANPGEGG</sequence>
<gene>
    <name evidence="1" type="ORF">HRG_01953</name>
</gene>
<keyword evidence="2" id="KW-1185">Reference proteome</keyword>
<dbReference type="EMBL" id="JAIZPD010000002">
    <property type="protein sequence ID" value="KAH0966544.1"/>
    <property type="molecule type" value="Genomic_DNA"/>
</dbReference>
<accession>A0A9P8SLR4</accession>
<dbReference type="Proteomes" id="UP000824596">
    <property type="component" value="Unassembled WGS sequence"/>
</dbReference>
<organism evidence="1 2">
    <name type="scientific">Hirsutella rhossiliensis</name>
    <dbReference type="NCBI Taxonomy" id="111463"/>
    <lineage>
        <taxon>Eukaryota</taxon>
        <taxon>Fungi</taxon>
        <taxon>Dikarya</taxon>
        <taxon>Ascomycota</taxon>
        <taxon>Pezizomycotina</taxon>
        <taxon>Sordariomycetes</taxon>
        <taxon>Hypocreomycetidae</taxon>
        <taxon>Hypocreales</taxon>
        <taxon>Ophiocordycipitaceae</taxon>
        <taxon>Hirsutella</taxon>
    </lineage>
</organism>
<comment type="caution">
    <text evidence="1">The sequence shown here is derived from an EMBL/GenBank/DDBJ whole genome shotgun (WGS) entry which is preliminary data.</text>
</comment>
<dbReference type="RefSeq" id="XP_044724057.1">
    <property type="nucleotide sequence ID" value="XM_044860424.1"/>
</dbReference>
<protein>
    <submittedName>
        <fullName evidence="1">Uncharacterized protein</fullName>
    </submittedName>
</protein>
<evidence type="ECO:0000313" key="2">
    <source>
        <dbReference type="Proteomes" id="UP000824596"/>
    </source>
</evidence>
<reference evidence="1" key="1">
    <citation type="submission" date="2021-09" db="EMBL/GenBank/DDBJ databases">
        <title>A high-quality genome of the endoparasitic fungus Hirsutella rhossiliensis with a comparison of Hirsutella genomes reveals transposable elements contributing to genome size variation.</title>
        <authorList>
            <person name="Lin R."/>
            <person name="Jiao Y."/>
            <person name="Sun X."/>
            <person name="Ling J."/>
            <person name="Xie B."/>
            <person name="Cheng X."/>
        </authorList>
    </citation>
    <scope>NUCLEOTIDE SEQUENCE</scope>
    <source>
        <strain evidence="1">HR02</strain>
    </source>
</reference>
<name>A0A9P8SLR4_9HYPO</name>
<proteinExistence type="predicted"/>